<proteinExistence type="predicted"/>
<name>A0A7V8IIW3_9GAMM</name>
<sequence>MNIIFDLDGTIIDSLPGIRTSLVYAIRQQGHTIDDSIDISVLIGPPMNTIMRTLLTPYGDNRISETVKIYREHYGLYGLYDSTLYEGIHSTLDRLKNEGHQLFIATSKRQRFAQSILANLKLCSLFTEITGTSEDGSMDDKSLLLSNLIHKYDLDTKNTIMVGDRKDDVISAHDNGLLAIGVQWGYGSYEELSQHKVDYWCESPSQLIDVVNRIVLNSTHHT</sequence>
<dbReference type="InterPro" id="IPR050155">
    <property type="entry name" value="HAD-like_hydrolase_sf"/>
</dbReference>
<dbReference type="EMBL" id="JSXC01000030">
    <property type="protein sequence ID" value="KHN51880.1"/>
    <property type="molecule type" value="Genomic_DNA"/>
</dbReference>
<dbReference type="OrthoDB" id="9800058at2"/>
<dbReference type="Proteomes" id="UP000053038">
    <property type="component" value="Unassembled WGS sequence"/>
</dbReference>
<protein>
    <submittedName>
        <fullName evidence="2">Haloacid dehalogenase</fullName>
    </submittedName>
</protein>
<dbReference type="FunFam" id="3.40.50.1000:FF:000022">
    <property type="entry name" value="Phosphoglycolate phosphatase"/>
    <property type="match status" value="1"/>
</dbReference>
<keyword evidence="3" id="KW-1185">Reference proteome</keyword>
<dbReference type="GO" id="GO:0046872">
    <property type="term" value="F:metal ion binding"/>
    <property type="evidence" value="ECO:0007669"/>
    <property type="project" value="UniProtKB-KW"/>
</dbReference>
<dbReference type="InterPro" id="IPR041492">
    <property type="entry name" value="HAD_2"/>
</dbReference>
<dbReference type="PANTHER" id="PTHR43434:SF20">
    <property type="entry name" value="5'-NUCLEOTIDASE"/>
    <property type="match status" value="1"/>
</dbReference>
<dbReference type="GO" id="GO:0004713">
    <property type="term" value="F:protein tyrosine kinase activity"/>
    <property type="evidence" value="ECO:0007669"/>
    <property type="project" value="TreeGrafter"/>
</dbReference>
<organism evidence="2 3">
    <name type="scientific">Pectobacterium fontis</name>
    <dbReference type="NCBI Taxonomy" id="2558042"/>
    <lineage>
        <taxon>Bacteria</taxon>
        <taxon>Pseudomonadati</taxon>
        <taxon>Pseudomonadota</taxon>
        <taxon>Gammaproteobacteria</taxon>
        <taxon>Enterobacterales</taxon>
        <taxon>Pectobacteriaceae</taxon>
        <taxon>Pectobacterium</taxon>
    </lineage>
</organism>
<dbReference type="AlphaFoldDB" id="A0A7V8IIW3"/>
<reference evidence="2 3" key="1">
    <citation type="submission" date="2014-10" db="EMBL/GenBank/DDBJ databases">
        <title>Genome sequence of Pectobacterium carotovorum M022.</title>
        <authorList>
            <person name="Chan K.-G."/>
            <person name="Tan W.-S."/>
        </authorList>
    </citation>
    <scope>NUCLEOTIDE SEQUENCE [LARGE SCALE GENOMIC DNA]</scope>
    <source>
        <strain evidence="2 3">M022</strain>
    </source>
</reference>
<evidence type="ECO:0000256" key="1">
    <source>
        <dbReference type="ARBA" id="ARBA00022723"/>
    </source>
</evidence>
<dbReference type="InterPro" id="IPR023214">
    <property type="entry name" value="HAD_sf"/>
</dbReference>
<evidence type="ECO:0000313" key="2">
    <source>
        <dbReference type="EMBL" id="KHN51880.1"/>
    </source>
</evidence>
<dbReference type="GO" id="GO:0016791">
    <property type="term" value="F:phosphatase activity"/>
    <property type="evidence" value="ECO:0007669"/>
    <property type="project" value="UniProtKB-ARBA"/>
</dbReference>
<accession>A0A7V8IIW3</accession>
<comment type="caution">
    <text evidence="2">The sequence shown here is derived from an EMBL/GenBank/DDBJ whole genome shotgun (WGS) entry which is preliminary data.</text>
</comment>
<dbReference type="InterPro" id="IPR023198">
    <property type="entry name" value="PGP-like_dom2"/>
</dbReference>
<keyword evidence="1" id="KW-0479">Metal-binding</keyword>
<dbReference type="PANTHER" id="PTHR43434">
    <property type="entry name" value="PHOSPHOGLYCOLATE PHOSPHATASE"/>
    <property type="match status" value="1"/>
</dbReference>
<dbReference type="RefSeq" id="WP_039349263.1">
    <property type="nucleotide sequence ID" value="NZ_JSXC01000030.1"/>
</dbReference>
<dbReference type="Gene3D" id="1.10.150.240">
    <property type="entry name" value="Putative phosphatase, domain 2"/>
    <property type="match status" value="1"/>
</dbReference>
<dbReference type="Pfam" id="PF13419">
    <property type="entry name" value="HAD_2"/>
    <property type="match status" value="1"/>
</dbReference>
<gene>
    <name evidence="2" type="ORF">OI69_09440</name>
</gene>
<evidence type="ECO:0000313" key="3">
    <source>
        <dbReference type="Proteomes" id="UP000053038"/>
    </source>
</evidence>
<dbReference type="GO" id="GO:0005829">
    <property type="term" value="C:cytosol"/>
    <property type="evidence" value="ECO:0007669"/>
    <property type="project" value="TreeGrafter"/>
</dbReference>
<dbReference type="SUPFAM" id="SSF56784">
    <property type="entry name" value="HAD-like"/>
    <property type="match status" value="1"/>
</dbReference>
<dbReference type="InterPro" id="IPR036412">
    <property type="entry name" value="HAD-like_sf"/>
</dbReference>
<dbReference type="Gene3D" id="3.40.50.1000">
    <property type="entry name" value="HAD superfamily/HAD-like"/>
    <property type="match status" value="1"/>
</dbReference>